<feature type="domain" description="Protein kinase" evidence="5">
    <location>
        <begin position="124"/>
        <end position="386"/>
    </location>
</feature>
<dbReference type="Gene3D" id="1.10.510.10">
    <property type="entry name" value="Transferase(Phosphotransferase) domain 1"/>
    <property type="match status" value="3"/>
</dbReference>
<evidence type="ECO:0000259" key="5">
    <source>
        <dbReference type="PROSITE" id="PS50011"/>
    </source>
</evidence>
<dbReference type="PROSITE" id="PS00107">
    <property type="entry name" value="PROTEIN_KINASE_ATP"/>
    <property type="match status" value="2"/>
</dbReference>
<dbReference type="SUPFAM" id="SSF56112">
    <property type="entry name" value="Protein kinase-like (PK-like)"/>
    <property type="match status" value="3"/>
</dbReference>
<feature type="compositionally biased region" description="Acidic residues" evidence="4">
    <location>
        <begin position="77"/>
        <end position="92"/>
    </location>
</feature>
<dbReference type="PROSITE" id="PS00108">
    <property type="entry name" value="PROTEIN_KINASE_ST"/>
    <property type="match status" value="2"/>
</dbReference>
<organism evidence="6 7">
    <name type="scientific">Seminavis robusta</name>
    <dbReference type="NCBI Taxonomy" id="568900"/>
    <lineage>
        <taxon>Eukaryota</taxon>
        <taxon>Sar</taxon>
        <taxon>Stramenopiles</taxon>
        <taxon>Ochrophyta</taxon>
        <taxon>Bacillariophyta</taxon>
        <taxon>Bacillariophyceae</taxon>
        <taxon>Bacillariophycidae</taxon>
        <taxon>Naviculales</taxon>
        <taxon>Naviculaceae</taxon>
        <taxon>Seminavis</taxon>
    </lineage>
</organism>
<keyword evidence="6" id="KW-0808">Transferase</keyword>
<feature type="binding site" evidence="3">
    <location>
        <position position="153"/>
    </location>
    <ligand>
        <name>ATP</name>
        <dbReference type="ChEBI" id="CHEBI:30616"/>
    </ligand>
</feature>
<keyword evidence="7" id="KW-1185">Reference proteome</keyword>
<dbReference type="Pfam" id="PF00069">
    <property type="entry name" value="Pkinase"/>
    <property type="match status" value="3"/>
</dbReference>
<evidence type="ECO:0000313" key="7">
    <source>
        <dbReference type="Proteomes" id="UP001153069"/>
    </source>
</evidence>
<dbReference type="InterPro" id="IPR011009">
    <property type="entry name" value="Kinase-like_dom_sf"/>
</dbReference>
<evidence type="ECO:0000256" key="1">
    <source>
        <dbReference type="ARBA" id="ARBA00022741"/>
    </source>
</evidence>
<dbReference type="PROSITE" id="PS50011">
    <property type="entry name" value="PROTEIN_KINASE_DOM"/>
    <property type="match status" value="3"/>
</dbReference>
<proteinExistence type="predicted"/>
<dbReference type="PANTHER" id="PTHR24347">
    <property type="entry name" value="SERINE/THREONINE-PROTEIN KINASE"/>
    <property type="match status" value="1"/>
</dbReference>
<evidence type="ECO:0000256" key="4">
    <source>
        <dbReference type="SAM" id="MobiDB-lite"/>
    </source>
</evidence>
<sequence>MKKASKGGRDGKRSDKGHHKSKQRDDDYGGGHGSSKGRSGKSSGRHSKQEEETASDESSAFSDSSEDLGDGFSSSSEEFDDTSSSEDEFDDMGSDKQGAIDDGEPPSLDRQVRRIKNVRFRDYYDISGKLGDGDFSKVFLGIHRSSGQDYAIKQVPRSKMVWEKHNIFEDEIANLKYVREGPSIMQLYDVYEEAEFSYLVLEFMRGGELFDRIMDMPDFTEKDARDCTRCILEALCYMHERRIAHRDLKPENLLLVSDEDARLIIKVADFGFAKRCASVNCCRTLCGTPGYMAPEILELYPAYDCPSDIWSVGCVLFLLLGSYFPFDDEDTTEDQVFERTRNGTYNFYPEFWSNISKGAKDLVSMLLTVNPNKRISAGAALDHEWINMRDSALDKRELNIEKLQESVIFARDRQDEQSRRMHGDDNRLTLLREQFDSYINGTGKNKTRVTSNQHRKEKPVEKFVEDSVTGRPFDDFYDVGEMLGEGGYACVFQATHKTRGVTYAVKDVDLTMLEEGGEATLKDEIWALKLLRGGPHIVRLYDVFEEPDHVYLVMEEMKGGDLLTRIGDKEVYTEREARRVCRIIFQAMDYIHKKKIAHRDIKPENVLLVEQGDDTSIKIADFGFAKKVPRPNCLRTLCGTAQYVAPEVLELKDTGYDTRADMWSVGVVVYILLGGYAPFEGPVDLLAQAIISGEYEFHEKYWDEISTDAKDMISNLLQVDPEIRLTADDALQSPWMILEDEALNTKDLSGAQRALKTKAQEPGTSGQPVAGMGGKMGSLGAAFTTSLVNFIDIETRQKLTTNAQPFAAIAEEEEQTIIEDSSSGKPFESLYKWGREIGSGQYTVVNEAKHRQSRDIYAVKRVARTDLGPNDAVALQDEITALQMVSGSPHIVMLHDVFEEPDYTFLVLGCMRGGDLIERITHKHSYSEPEARIVCKQMLLGVEHMHNKRIANRNLKPENILLTRGNSDTDVKISDFGFAKRVLYPYSLRTQCGTEGYVAPEVLEHRPAYDVQCDMWSLGVVLYIMLGGYRPFRGEPREMIKQIRYGEYKFHKRYWKDISDDVKHLITRMLTVNPALRITATLALQSDWILNEEEDLEDDDDYSEEEE</sequence>
<feature type="region of interest" description="Disordered" evidence="4">
    <location>
        <begin position="1"/>
        <end position="110"/>
    </location>
</feature>
<dbReference type="OrthoDB" id="541276at2759"/>
<dbReference type="SMART" id="SM00220">
    <property type="entry name" value="S_TKc"/>
    <property type="match status" value="3"/>
</dbReference>
<dbReference type="FunFam" id="1.10.510.10:FF:000571">
    <property type="entry name" value="Maternal embryonic leucine zipper kinase"/>
    <property type="match status" value="3"/>
</dbReference>
<keyword evidence="1 3" id="KW-0547">Nucleotide-binding</keyword>
<name>A0A9N8H8B8_9STRA</name>
<evidence type="ECO:0000256" key="2">
    <source>
        <dbReference type="ARBA" id="ARBA00022840"/>
    </source>
</evidence>
<dbReference type="AlphaFoldDB" id="A0A9N8H8B8"/>
<gene>
    <name evidence="6" type="ORF">SEMRO_155_G070490.1</name>
</gene>
<dbReference type="InterPro" id="IPR000719">
    <property type="entry name" value="Prot_kinase_dom"/>
</dbReference>
<feature type="binding site" evidence="3">
    <location>
        <position position="506"/>
    </location>
    <ligand>
        <name>ATP</name>
        <dbReference type="ChEBI" id="CHEBI:30616"/>
    </ligand>
</feature>
<dbReference type="GO" id="GO:0005524">
    <property type="term" value="F:ATP binding"/>
    <property type="evidence" value="ECO:0007669"/>
    <property type="project" value="UniProtKB-UniRule"/>
</dbReference>
<evidence type="ECO:0000313" key="6">
    <source>
        <dbReference type="EMBL" id="CAB9503080.1"/>
    </source>
</evidence>
<accession>A0A9N8H8B8</accession>
<dbReference type="EMBL" id="CAICTM010000154">
    <property type="protein sequence ID" value="CAB9503080.1"/>
    <property type="molecule type" value="Genomic_DNA"/>
</dbReference>
<dbReference type="GO" id="GO:0004672">
    <property type="term" value="F:protein kinase activity"/>
    <property type="evidence" value="ECO:0007669"/>
    <property type="project" value="InterPro"/>
</dbReference>
<keyword evidence="2 3" id="KW-0067">ATP-binding</keyword>
<dbReference type="InterPro" id="IPR008271">
    <property type="entry name" value="Ser/Thr_kinase_AS"/>
</dbReference>
<dbReference type="InterPro" id="IPR017441">
    <property type="entry name" value="Protein_kinase_ATP_BS"/>
</dbReference>
<protein>
    <submittedName>
        <fullName evidence="6">MAP kinase-activated protein kinase 2</fullName>
    </submittedName>
</protein>
<evidence type="ECO:0000256" key="3">
    <source>
        <dbReference type="PROSITE-ProRule" id="PRU10141"/>
    </source>
</evidence>
<comment type="caution">
    <text evidence="6">The sequence shown here is derived from an EMBL/GenBank/DDBJ whole genome shotgun (WGS) entry which is preliminary data.</text>
</comment>
<feature type="domain" description="Protein kinase" evidence="5">
    <location>
        <begin position="831"/>
        <end position="1089"/>
    </location>
</feature>
<dbReference type="CDD" id="cd05117">
    <property type="entry name" value="STKc_CAMK"/>
    <property type="match status" value="3"/>
</dbReference>
<keyword evidence="6" id="KW-0418">Kinase</keyword>
<feature type="domain" description="Protein kinase" evidence="5">
    <location>
        <begin position="477"/>
        <end position="736"/>
    </location>
</feature>
<reference evidence="6" key="1">
    <citation type="submission" date="2020-06" db="EMBL/GenBank/DDBJ databases">
        <authorList>
            <consortium name="Plant Systems Biology data submission"/>
        </authorList>
    </citation>
    <scope>NUCLEOTIDE SEQUENCE</scope>
    <source>
        <strain evidence="6">D6</strain>
    </source>
</reference>
<dbReference type="Proteomes" id="UP001153069">
    <property type="component" value="Unassembled WGS sequence"/>
</dbReference>